<dbReference type="CDD" id="cd03062">
    <property type="entry name" value="TRX_Fd_Sucrase"/>
    <property type="match status" value="1"/>
</dbReference>
<dbReference type="EMBL" id="NBCO01000034">
    <property type="protein sequence ID" value="ORC85593.1"/>
    <property type="molecule type" value="Genomic_DNA"/>
</dbReference>
<dbReference type="RefSeq" id="XP_028879659.1">
    <property type="nucleotide sequence ID" value="XM_029029103.1"/>
</dbReference>
<dbReference type="SUPFAM" id="SSF52833">
    <property type="entry name" value="Thioredoxin-like"/>
    <property type="match status" value="1"/>
</dbReference>
<dbReference type="VEuPathDB" id="TriTrypDB:TM35_000342050"/>
<dbReference type="STRING" id="67003.A0A1X0NM84"/>
<dbReference type="OrthoDB" id="10253744at2759"/>
<dbReference type="Proteomes" id="UP000192257">
    <property type="component" value="Unassembled WGS sequence"/>
</dbReference>
<dbReference type="InterPro" id="IPR009737">
    <property type="entry name" value="Aim32/Apd1-like"/>
</dbReference>
<accession>A0A1X0NM84</accession>
<evidence type="ECO:0000313" key="1">
    <source>
        <dbReference type="EMBL" id="ORC85593.1"/>
    </source>
</evidence>
<dbReference type="PANTHER" id="PTHR31902">
    <property type="entry name" value="ACTIN PATCHES DISTAL PROTEIN 1"/>
    <property type="match status" value="1"/>
</dbReference>
<dbReference type="AlphaFoldDB" id="A0A1X0NM84"/>
<evidence type="ECO:0000313" key="2">
    <source>
        <dbReference type="Proteomes" id="UP000192257"/>
    </source>
</evidence>
<proteinExistence type="predicted"/>
<keyword evidence="2" id="KW-1185">Reference proteome</keyword>
<dbReference type="Pfam" id="PF06999">
    <property type="entry name" value="Suc_Fer-like"/>
    <property type="match status" value="1"/>
</dbReference>
<comment type="caution">
    <text evidence="1">The sequence shown here is derived from an EMBL/GenBank/DDBJ whole genome shotgun (WGS) entry which is preliminary data.</text>
</comment>
<dbReference type="GeneID" id="39988883"/>
<name>A0A1X0NM84_9TRYP</name>
<sequence>MNSIENSHDAIISRLSQDTLRDIEGLDPSQFGFGRSECCGPVPEKLPGSMKFSEHIFLATDLPATQWKPHTENVEGYSAMESAVKAEGEGMKLTVYHRPGPDACVLRFKYNESLQSILITQYNCITEGELPWNSKGSISCDRSNETFVFVCSHRSRDDRCGYCGAVLVDLLRQSIKAKKNNDESIHVYPCSHVGGHIYAGNVLVYTKKGGVCFGCFTPADVDTLVDFLVNGGSGSIPSSLASRIRGSIGFTENNSKCSLM</sequence>
<dbReference type="Gene3D" id="3.40.30.10">
    <property type="entry name" value="Glutaredoxin"/>
    <property type="match status" value="1"/>
</dbReference>
<reference evidence="1 2" key="1">
    <citation type="submission" date="2017-03" db="EMBL/GenBank/DDBJ databases">
        <title>An alternative strategy for trypanosome survival in the mammalian bloodstream revealed through genome and transcriptome analysis of the ubiquitous bovine parasite Trypanosoma (Megatrypanum) theileri.</title>
        <authorList>
            <person name="Kelly S."/>
            <person name="Ivens A."/>
            <person name="Mott A."/>
            <person name="O'Neill E."/>
            <person name="Emms D."/>
            <person name="Macleod O."/>
            <person name="Voorheis P."/>
            <person name="Matthews J."/>
            <person name="Matthews K."/>
            <person name="Carrington M."/>
        </authorList>
    </citation>
    <scope>NUCLEOTIDE SEQUENCE [LARGE SCALE GENOMIC DNA]</scope>
    <source>
        <strain evidence="1">Edinburgh</strain>
    </source>
</reference>
<dbReference type="PANTHER" id="PTHR31902:SF14">
    <property type="entry name" value="ACTIN PATCHES DISTAL PROTEIN 1"/>
    <property type="match status" value="1"/>
</dbReference>
<protein>
    <submittedName>
        <fullName evidence="1">Sucraseferredoxin-like family protein</fullName>
    </submittedName>
</protein>
<organism evidence="1 2">
    <name type="scientific">Trypanosoma theileri</name>
    <dbReference type="NCBI Taxonomy" id="67003"/>
    <lineage>
        <taxon>Eukaryota</taxon>
        <taxon>Discoba</taxon>
        <taxon>Euglenozoa</taxon>
        <taxon>Kinetoplastea</taxon>
        <taxon>Metakinetoplastina</taxon>
        <taxon>Trypanosomatida</taxon>
        <taxon>Trypanosomatidae</taxon>
        <taxon>Trypanosoma</taxon>
    </lineage>
</organism>
<dbReference type="InterPro" id="IPR036249">
    <property type="entry name" value="Thioredoxin-like_sf"/>
</dbReference>
<gene>
    <name evidence="1" type="ORF">TM35_000342050</name>
</gene>